<dbReference type="VEuPathDB" id="MicrosporidiaDB:SLOPH_1793"/>
<feature type="compositionally biased region" description="Low complexity" evidence="2">
    <location>
        <begin position="39"/>
        <end position="61"/>
    </location>
</feature>
<feature type="coiled-coil region" evidence="1">
    <location>
        <begin position="187"/>
        <end position="221"/>
    </location>
</feature>
<keyword evidence="1" id="KW-0175">Coiled coil</keyword>
<dbReference type="Proteomes" id="UP000014978">
    <property type="component" value="Unassembled WGS sequence"/>
</dbReference>
<dbReference type="HOGENOM" id="CLU_1237639_0_0_1"/>
<name>S7XQW3_SPRLO</name>
<evidence type="ECO:0000313" key="4">
    <source>
        <dbReference type="Proteomes" id="UP000014978"/>
    </source>
</evidence>
<organism evidence="3 4">
    <name type="scientific">Spraguea lophii (strain 42_110)</name>
    <name type="common">Microsporidian parasite</name>
    <dbReference type="NCBI Taxonomy" id="1358809"/>
    <lineage>
        <taxon>Eukaryota</taxon>
        <taxon>Fungi</taxon>
        <taxon>Fungi incertae sedis</taxon>
        <taxon>Microsporidia</taxon>
        <taxon>Spragueidae</taxon>
        <taxon>Spraguea</taxon>
    </lineage>
</organism>
<proteinExistence type="predicted"/>
<dbReference type="EMBL" id="ATCN01000855">
    <property type="protein sequence ID" value="EPR78338.1"/>
    <property type="molecule type" value="Genomic_DNA"/>
</dbReference>
<sequence length="224" mass="26311">LDRIISDIIDNREIEDIIKNIMNTEIESKVNIDNKDNNENNNDFSNSNSNNENNNDIDSIASNKITDNTKNLFSNKNMKNKLIDVLSSYIIRKILKINTKHFLQYINKKSIMNKIDNNKIYTSIDYFDFLMVQNKMVEEQITLVNSFKDKIAMLEKENGRMKSSVYNLQERNSVFEEELSEYQDHLVSGLKEIIKENKEKIDSLESENIKLKEEMIKNRKNGKV</sequence>
<reference evidence="4" key="1">
    <citation type="journal article" date="2013" name="PLoS Genet.">
        <title>The genome of Spraguea lophii and the basis of host-microsporidian interactions.</title>
        <authorList>
            <person name="Campbell S.E."/>
            <person name="Williams T.A."/>
            <person name="Yousuf A."/>
            <person name="Soanes D.M."/>
            <person name="Paszkiewicz K.H."/>
            <person name="Williams B.A.P."/>
        </authorList>
    </citation>
    <scope>NUCLEOTIDE SEQUENCE [LARGE SCALE GENOMIC DNA]</scope>
    <source>
        <strain evidence="4">42_110</strain>
    </source>
</reference>
<dbReference type="InParanoid" id="S7XQW3"/>
<keyword evidence="4" id="KW-1185">Reference proteome</keyword>
<evidence type="ECO:0000256" key="2">
    <source>
        <dbReference type="SAM" id="MobiDB-lite"/>
    </source>
</evidence>
<evidence type="ECO:0000313" key="3">
    <source>
        <dbReference type="EMBL" id="EPR78338.1"/>
    </source>
</evidence>
<feature type="non-terminal residue" evidence="3">
    <location>
        <position position="1"/>
    </location>
</feature>
<dbReference type="AlphaFoldDB" id="S7XQW3"/>
<protein>
    <submittedName>
        <fullName evidence="3">Uncharacterized protein</fullName>
    </submittedName>
</protein>
<gene>
    <name evidence="3" type="ORF">SLOPH_1793</name>
</gene>
<evidence type="ECO:0000256" key="1">
    <source>
        <dbReference type="SAM" id="Coils"/>
    </source>
</evidence>
<comment type="caution">
    <text evidence="3">The sequence shown here is derived from an EMBL/GenBank/DDBJ whole genome shotgun (WGS) entry which is preliminary data.</text>
</comment>
<feature type="region of interest" description="Disordered" evidence="2">
    <location>
        <begin position="32"/>
        <end position="61"/>
    </location>
</feature>
<accession>S7XQW3</accession>